<dbReference type="GO" id="GO:0016491">
    <property type="term" value="F:oxidoreductase activity"/>
    <property type="evidence" value="ECO:0007669"/>
    <property type="project" value="TreeGrafter"/>
</dbReference>
<sequence length="220" mass="23188">MHRVYELTESLAAAAHAAHYPICLSKPLPLPLLVTEASSDYRSAGKIVELPIPKASAGHVLVKNTAACVAAYDVLVLENRFVQQQEFPFTRSWCIIQIGEGVDSVAVGESVTYIAPGAFAEYAVVPVEAVVKVPPSAAETMSFTSAVWALASLEEAGEMKSGGETVFVTASAGGTGQYVAKLSKNAGNTVIGMTSSDRKADFLRGLGCDRVINYSVECAE</sequence>
<dbReference type="InterPro" id="IPR036291">
    <property type="entry name" value="NAD(P)-bd_dom_sf"/>
</dbReference>
<dbReference type="GeneID" id="20645678"/>
<evidence type="ECO:0008006" key="3">
    <source>
        <dbReference type="Google" id="ProtNLM"/>
    </source>
</evidence>
<dbReference type="Gene3D" id="3.40.50.720">
    <property type="entry name" value="NAD(P)-binding Rossmann-like Domain"/>
    <property type="match status" value="1"/>
</dbReference>
<dbReference type="SUPFAM" id="SSF50129">
    <property type="entry name" value="GroES-like"/>
    <property type="match status" value="1"/>
</dbReference>
<keyword evidence="2" id="KW-1185">Reference proteome</keyword>
<dbReference type="Gene3D" id="3.90.180.10">
    <property type="entry name" value="Medium-chain alcohol dehydrogenases, catalytic domain"/>
    <property type="match status" value="1"/>
</dbReference>
<dbReference type="SUPFAM" id="SSF51735">
    <property type="entry name" value="NAD(P)-binding Rossmann-fold domains"/>
    <property type="match status" value="1"/>
</dbReference>
<reference evidence="1 2" key="1">
    <citation type="journal article" date="2006" name="Science">
        <title>Phytophthora genome sequences uncover evolutionary origins and mechanisms of pathogenesis.</title>
        <authorList>
            <person name="Tyler B.M."/>
            <person name="Tripathy S."/>
            <person name="Zhang X."/>
            <person name="Dehal P."/>
            <person name="Jiang R.H."/>
            <person name="Aerts A."/>
            <person name="Arredondo F.D."/>
            <person name="Baxter L."/>
            <person name="Bensasson D."/>
            <person name="Beynon J.L."/>
            <person name="Chapman J."/>
            <person name="Damasceno C.M."/>
            <person name="Dorrance A.E."/>
            <person name="Dou D."/>
            <person name="Dickerman A.W."/>
            <person name="Dubchak I.L."/>
            <person name="Garbelotto M."/>
            <person name="Gijzen M."/>
            <person name="Gordon S.G."/>
            <person name="Govers F."/>
            <person name="Grunwald N.J."/>
            <person name="Huang W."/>
            <person name="Ivors K.L."/>
            <person name="Jones R.W."/>
            <person name="Kamoun S."/>
            <person name="Krampis K."/>
            <person name="Lamour K.H."/>
            <person name="Lee M.K."/>
            <person name="McDonald W.H."/>
            <person name="Medina M."/>
            <person name="Meijer H.J."/>
            <person name="Nordberg E.K."/>
            <person name="Maclean D.J."/>
            <person name="Ospina-Giraldo M.D."/>
            <person name="Morris P.F."/>
            <person name="Phuntumart V."/>
            <person name="Putnam N.H."/>
            <person name="Rash S."/>
            <person name="Rose J.K."/>
            <person name="Sakihama Y."/>
            <person name="Salamov A.A."/>
            <person name="Savidor A."/>
            <person name="Scheuring C.F."/>
            <person name="Smith B.M."/>
            <person name="Sobral B.W."/>
            <person name="Terry A."/>
            <person name="Torto-Alalibo T.A."/>
            <person name="Win J."/>
            <person name="Xu Z."/>
            <person name="Zhang H."/>
            <person name="Grigoriev I.V."/>
            <person name="Rokhsar D.S."/>
            <person name="Boore J.L."/>
        </authorList>
    </citation>
    <scope>NUCLEOTIDE SEQUENCE [LARGE SCALE GENOMIC DNA]</scope>
    <source>
        <strain evidence="1 2">P6497</strain>
    </source>
</reference>
<evidence type="ECO:0000313" key="2">
    <source>
        <dbReference type="Proteomes" id="UP000002640"/>
    </source>
</evidence>
<dbReference type="InterPro" id="IPR011032">
    <property type="entry name" value="GroES-like_sf"/>
</dbReference>
<dbReference type="GO" id="GO:0005739">
    <property type="term" value="C:mitochondrion"/>
    <property type="evidence" value="ECO:0007669"/>
    <property type="project" value="TreeGrafter"/>
</dbReference>
<proteinExistence type="predicted"/>
<dbReference type="RefSeq" id="XP_009522356.1">
    <property type="nucleotide sequence ID" value="XM_009524061.1"/>
</dbReference>
<organism evidence="1 2">
    <name type="scientific">Phytophthora sojae (strain P6497)</name>
    <name type="common">Soybean stem and root rot agent</name>
    <name type="synonym">Phytophthora megasperma f. sp. glycines</name>
    <dbReference type="NCBI Taxonomy" id="1094619"/>
    <lineage>
        <taxon>Eukaryota</taxon>
        <taxon>Sar</taxon>
        <taxon>Stramenopiles</taxon>
        <taxon>Oomycota</taxon>
        <taxon>Peronosporomycetes</taxon>
        <taxon>Peronosporales</taxon>
        <taxon>Peronosporaceae</taxon>
        <taxon>Phytophthora</taxon>
    </lineage>
</organism>
<dbReference type="EMBL" id="JH159153">
    <property type="protein sequence ID" value="EGZ19639.1"/>
    <property type="molecule type" value="Genomic_DNA"/>
</dbReference>
<dbReference type="SMR" id="G4Z7D1"/>
<gene>
    <name evidence="1" type="ORF">PHYSODRAFT_327833</name>
</gene>
<dbReference type="PANTHER" id="PTHR43677">
    <property type="entry name" value="SHORT-CHAIN DEHYDROGENASE/REDUCTASE"/>
    <property type="match status" value="1"/>
</dbReference>
<accession>G4Z7D1</accession>
<name>G4Z7D1_PHYSP</name>
<protein>
    <recommendedName>
        <fullName evidence="3">Enoyl reductase (ER) domain-containing protein</fullName>
    </recommendedName>
</protein>
<dbReference type="PANTHER" id="PTHR43677:SF3">
    <property type="entry name" value="PROSTAGLANDIN REDUCTASE 3"/>
    <property type="match status" value="1"/>
</dbReference>
<dbReference type="KEGG" id="psoj:PHYSODRAFT_327833"/>
<dbReference type="Proteomes" id="UP000002640">
    <property type="component" value="Unassembled WGS sequence"/>
</dbReference>
<dbReference type="InParanoid" id="G4Z7D1"/>
<dbReference type="InterPro" id="IPR051397">
    <property type="entry name" value="Zn-ADH-like_protein"/>
</dbReference>
<dbReference type="AlphaFoldDB" id="G4Z7D1"/>
<evidence type="ECO:0000313" key="1">
    <source>
        <dbReference type="EMBL" id="EGZ19639.1"/>
    </source>
</evidence>